<dbReference type="OrthoDB" id="5327538at2759"/>
<dbReference type="PANTHER" id="PTHR42808:SF3">
    <property type="entry name" value="HYDROXYSTEROID DEHYDROGENASE-LIKE PROTEIN 2"/>
    <property type="match status" value="1"/>
</dbReference>
<dbReference type="GO" id="GO:0005739">
    <property type="term" value="C:mitochondrion"/>
    <property type="evidence" value="ECO:0007669"/>
    <property type="project" value="UniProtKB-SubCell"/>
</dbReference>
<dbReference type="Gene3D" id="3.40.50.720">
    <property type="entry name" value="NAD(P)-binding Rossmann-like Domain"/>
    <property type="match status" value="1"/>
</dbReference>
<dbReference type="InterPro" id="IPR002347">
    <property type="entry name" value="SDR_fam"/>
</dbReference>
<evidence type="ECO:0000256" key="6">
    <source>
        <dbReference type="ARBA" id="ARBA00023128"/>
    </source>
</evidence>
<evidence type="ECO:0000256" key="7">
    <source>
        <dbReference type="ARBA" id="ARBA00023140"/>
    </source>
</evidence>
<proteinExistence type="inferred from homology"/>
<evidence type="ECO:0000256" key="2">
    <source>
        <dbReference type="ARBA" id="ARBA00004275"/>
    </source>
</evidence>
<evidence type="ECO:0000256" key="5">
    <source>
        <dbReference type="ARBA" id="ARBA00023002"/>
    </source>
</evidence>
<gene>
    <name evidence="9" type="primary">Contig5691.g6090</name>
    <name evidence="9" type="ORF">STYLEM_12561</name>
</gene>
<dbReference type="SUPFAM" id="SSF51735">
    <property type="entry name" value="NAD(P)-binding Rossmann-fold domains"/>
    <property type="match status" value="1"/>
</dbReference>
<evidence type="ECO:0000256" key="3">
    <source>
        <dbReference type="ARBA" id="ARBA00006484"/>
    </source>
</evidence>
<keyword evidence="5" id="KW-0560">Oxidoreductase</keyword>
<name>A0A078ARN7_STYLE</name>
<dbReference type="FunFam" id="3.40.50.720:FF:000301">
    <property type="entry name" value="Hydroxysteroid dehydrogenase like 2"/>
    <property type="match status" value="1"/>
</dbReference>
<dbReference type="InParanoid" id="A0A078ARN7"/>
<evidence type="ECO:0000256" key="8">
    <source>
        <dbReference type="ARBA" id="ARBA00040243"/>
    </source>
</evidence>
<dbReference type="Pfam" id="PF00106">
    <property type="entry name" value="adh_short"/>
    <property type="match status" value="1"/>
</dbReference>
<keyword evidence="7" id="KW-0576">Peroxisome</keyword>
<dbReference type="Proteomes" id="UP000039865">
    <property type="component" value="Unassembled WGS sequence"/>
</dbReference>
<evidence type="ECO:0000256" key="4">
    <source>
        <dbReference type="ARBA" id="ARBA00022857"/>
    </source>
</evidence>
<sequence>MQKISLINNHFVDSQKDVWVLRNITPLEFKKVGDLKGKTLFVTGASRGIGLAIALRAARDGANIAIAAKTVTPNPKLEGTIYTAAEEIKKAGGQCLPISCDIRDEKSVKDAIEQTVKHFGGLDILVNNASAIYLTRVEETDMKKYDLSMSVNARGTFLASKYAIPHLKKSKNPHILTISPPLPEINNKINWFSVTGTGYTLSKFSMSLITHGLSGELKDDGIACNTLWPRTTIATAVVQNLLGGDDAVTKSRSVESMADAAHVILTSCSKSTTDNSYIDDEVISSVHGPDMSKYKVNTKINEIDLMPDFFV</sequence>
<dbReference type="InterPro" id="IPR036291">
    <property type="entry name" value="NAD(P)-bd_dom_sf"/>
</dbReference>
<evidence type="ECO:0000313" key="9">
    <source>
        <dbReference type="EMBL" id="CDW83513.1"/>
    </source>
</evidence>
<dbReference type="OMA" id="WWSSVAN"/>
<dbReference type="NCBIfam" id="NF006133">
    <property type="entry name" value="PRK08278.1"/>
    <property type="match status" value="1"/>
</dbReference>
<dbReference type="AlphaFoldDB" id="A0A078ARN7"/>
<protein>
    <recommendedName>
        <fullName evidence="8">Hydroxysteroid dehydrogenase-like protein 2</fullName>
    </recommendedName>
</protein>
<comment type="subcellular location">
    <subcellularLocation>
        <location evidence="1">Mitochondrion</location>
    </subcellularLocation>
    <subcellularLocation>
        <location evidence="2">Peroxisome</location>
    </subcellularLocation>
</comment>
<dbReference type="GO" id="GO:0016491">
    <property type="term" value="F:oxidoreductase activity"/>
    <property type="evidence" value="ECO:0007669"/>
    <property type="project" value="UniProtKB-KW"/>
</dbReference>
<evidence type="ECO:0000256" key="1">
    <source>
        <dbReference type="ARBA" id="ARBA00004173"/>
    </source>
</evidence>
<dbReference type="EMBL" id="CCKQ01011912">
    <property type="protein sequence ID" value="CDW83513.1"/>
    <property type="molecule type" value="Genomic_DNA"/>
</dbReference>
<organism evidence="9 10">
    <name type="scientific">Stylonychia lemnae</name>
    <name type="common">Ciliate</name>
    <dbReference type="NCBI Taxonomy" id="5949"/>
    <lineage>
        <taxon>Eukaryota</taxon>
        <taxon>Sar</taxon>
        <taxon>Alveolata</taxon>
        <taxon>Ciliophora</taxon>
        <taxon>Intramacronucleata</taxon>
        <taxon>Spirotrichea</taxon>
        <taxon>Stichotrichia</taxon>
        <taxon>Sporadotrichida</taxon>
        <taxon>Oxytrichidae</taxon>
        <taxon>Stylonychinae</taxon>
        <taxon>Stylonychia</taxon>
    </lineage>
</organism>
<keyword evidence="4" id="KW-0521">NADP</keyword>
<accession>A0A078ARN7</accession>
<comment type="similarity">
    <text evidence="3">Belongs to the short-chain dehydrogenases/reductases (SDR) family.</text>
</comment>
<keyword evidence="10" id="KW-1185">Reference proteome</keyword>
<dbReference type="InterPro" id="IPR051935">
    <property type="entry name" value="HSDL2"/>
</dbReference>
<reference evidence="9 10" key="1">
    <citation type="submission" date="2014-06" db="EMBL/GenBank/DDBJ databases">
        <authorList>
            <person name="Swart Estienne"/>
        </authorList>
    </citation>
    <scope>NUCLEOTIDE SEQUENCE [LARGE SCALE GENOMIC DNA]</scope>
    <source>
        <strain evidence="9 10">130c</strain>
    </source>
</reference>
<dbReference type="PRINTS" id="PR00081">
    <property type="entry name" value="GDHRDH"/>
</dbReference>
<dbReference type="GO" id="GO:0005777">
    <property type="term" value="C:peroxisome"/>
    <property type="evidence" value="ECO:0007669"/>
    <property type="project" value="UniProtKB-SubCell"/>
</dbReference>
<dbReference type="PANTHER" id="PTHR42808">
    <property type="entry name" value="HYDROXYSTEROID DEHYDROGENASE-LIKE PROTEIN 2"/>
    <property type="match status" value="1"/>
</dbReference>
<evidence type="ECO:0000313" key="10">
    <source>
        <dbReference type="Proteomes" id="UP000039865"/>
    </source>
</evidence>
<keyword evidence="6" id="KW-0496">Mitochondrion</keyword>